<dbReference type="InterPro" id="IPR036388">
    <property type="entry name" value="WH-like_DNA-bd_sf"/>
</dbReference>
<evidence type="ECO:0000256" key="1">
    <source>
        <dbReference type="ARBA" id="ARBA00023015"/>
    </source>
</evidence>
<dbReference type="GO" id="GO:0003677">
    <property type="term" value="F:DNA binding"/>
    <property type="evidence" value="ECO:0007669"/>
    <property type="project" value="UniProtKB-KW"/>
</dbReference>
<organism evidence="5 6">
    <name type="scientific">Clostridium aminobutyricum</name>
    <dbReference type="NCBI Taxonomy" id="33953"/>
    <lineage>
        <taxon>Bacteria</taxon>
        <taxon>Bacillati</taxon>
        <taxon>Bacillota</taxon>
        <taxon>Clostridia</taxon>
        <taxon>Eubacteriales</taxon>
        <taxon>Clostridiaceae</taxon>
        <taxon>Clostridium</taxon>
    </lineage>
</organism>
<evidence type="ECO:0000259" key="4">
    <source>
        <dbReference type="PROSITE" id="PS50995"/>
    </source>
</evidence>
<dbReference type="PROSITE" id="PS50995">
    <property type="entry name" value="HTH_MARR_2"/>
    <property type="match status" value="1"/>
</dbReference>
<proteinExistence type="predicted"/>
<evidence type="ECO:0000313" key="5">
    <source>
        <dbReference type="EMBL" id="MBN7774208.1"/>
    </source>
</evidence>
<evidence type="ECO:0000256" key="3">
    <source>
        <dbReference type="ARBA" id="ARBA00023163"/>
    </source>
</evidence>
<dbReference type="Proteomes" id="UP000664545">
    <property type="component" value="Unassembled WGS sequence"/>
</dbReference>
<reference evidence="5" key="1">
    <citation type="submission" date="2021-02" db="EMBL/GenBank/DDBJ databases">
        <title>Abyssanaerobacter marinus gen.nov., sp., nov, anaerobic bacterium isolated from the Onnuri vent field of Indian Ocean and suggestion of Mogibacteriaceae fam. nov., and proposal of reclassification of ambiguous this family's genus member.</title>
        <authorList>
            <person name="Kim Y.J."/>
            <person name="Yang J.-A."/>
        </authorList>
    </citation>
    <scope>NUCLEOTIDE SEQUENCE</scope>
    <source>
        <strain evidence="5">DSM 2634</strain>
    </source>
</reference>
<dbReference type="AlphaFoldDB" id="A0A939IK29"/>
<protein>
    <submittedName>
        <fullName evidence="5">MarR family transcriptional regulator</fullName>
    </submittedName>
</protein>
<comment type="caution">
    <text evidence="5">The sequence shown here is derived from an EMBL/GenBank/DDBJ whole genome shotgun (WGS) entry which is preliminary data.</text>
</comment>
<dbReference type="Pfam" id="PF01047">
    <property type="entry name" value="MarR"/>
    <property type="match status" value="1"/>
</dbReference>
<keyword evidence="2" id="KW-0238">DNA-binding</keyword>
<feature type="domain" description="HTH marR-type" evidence="4">
    <location>
        <begin position="13"/>
        <end position="142"/>
    </location>
</feature>
<dbReference type="SMART" id="SM00347">
    <property type="entry name" value="HTH_MARR"/>
    <property type="match status" value="1"/>
</dbReference>
<keyword evidence="3" id="KW-0804">Transcription</keyword>
<dbReference type="RefSeq" id="WP_206583049.1">
    <property type="nucleotide sequence ID" value="NZ_JAFJZZ010000007.1"/>
</dbReference>
<accession>A0A939IK29</accession>
<evidence type="ECO:0000256" key="2">
    <source>
        <dbReference type="ARBA" id="ARBA00023125"/>
    </source>
</evidence>
<dbReference type="Gene3D" id="1.10.10.10">
    <property type="entry name" value="Winged helix-like DNA-binding domain superfamily/Winged helix DNA-binding domain"/>
    <property type="match status" value="1"/>
</dbReference>
<keyword evidence="1" id="KW-0805">Transcription regulation</keyword>
<dbReference type="GO" id="GO:0003700">
    <property type="term" value="F:DNA-binding transcription factor activity"/>
    <property type="evidence" value="ECO:0007669"/>
    <property type="project" value="InterPro"/>
</dbReference>
<dbReference type="InterPro" id="IPR000835">
    <property type="entry name" value="HTH_MarR-typ"/>
</dbReference>
<evidence type="ECO:0000313" key="6">
    <source>
        <dbReference type="Proteomes" id="UP000664545"/>
    </source>
</evidence>
<dbReference type="PANTHER" id="PTHR42756">
    <property type="entry name" value="TRANSCRIPTIONAL REGULATOR, MARR"/>
    <property type="match status" value="1"/>
</dbReference>
<gene>
    <name evidence="5" type="ORF">JYB65_12640</name>
</gene>
<dbReference type="PANTHER" id="PTHR42756:SF1">
    <property type="entry name" value="TRANSCRIPTIONAL REPRESSOR OF EMRAB OPERON"/>
    <property type="match status" value="1"/>
</dbReference>
<sequence>MADEMKECDCKLDGCLFFSTAKLARVFGKIADDAFSKTGLSPSHALLLYLVNQEGGIPQKEIGELLHLMPSTITRFVEKLEQKKLVRKRNQGKNVYLCTTEKGLSMQDEIIKAWNNLNKKYKNILTEAETLQYILLSNKLLSEIENQED</sequence>
<dbReference type="EMBL" id="JAFJZZ010000007">
    <property type="protein sequence ID" value="MBN7774208.1"/>
    <property type="molecule type" value="Genomic_DNA"/>
</dbReference>
<dbReference type="InterPro" id="IPR036390">
    <property type="entry name" value="WH_DNA-bd_sf"/>
</dbReference>
<dbReference type="SUPFAM" id="SSF46785">
    <property type="entry name" value="Winged helix' DNA-binding domain"/>
    <property type="match status" value="1"/>
</dbReference>
<name>A0A939IK29_CLOAM</name>
<keyword evidence="6" id="KW-1185">Reference proteome</keyword>